<dbReference type="GO" id="GO:0051294">
    <property type="term" value="P:establishment of spindle orientation"/>
    <property type="evidence" value="ECO:0007669"/>
    <property type="project" value="TreeGrafter"/>
</dbReference>
<name>A0A1W0XE28_HYPEX</name>
<dbReference type="Proteomes" id="UP000192578">
    <property type="component" value="Unassembled WGS sequence"/>
</dbReference>
<evidence type="ECO:0000313" key="2">
    <source>
        <dbReference type="EMBL" id="OQV25724.1"/>
    </source>
</evidence>
<sequence>MYTLTTANLFRLDEFDDGDASESPAPPEEEEEGEEWPPFRKTGSFDPYSDDPRLAVQKLEFCTRSHTLLVAARRVQIVGVRLQEDADTWKDDRGFQPQLVVQLMPPATCTSMTIHSTGISANGWDQSMTRRGGKIVQEVAEGVFFGGCDEADRKCSRRRKWRWRPDYKGNAHVLEIEDTRPVDGRLKPVLSTTKWHPWFGTWSVRRHSGRHHSGSVFIYTLVLPLAENRKEEDVHASLSKEIQLRHHAPVVHISVVIHTGLRLRRRRRPRTLAAMETCKKS</sequence>
<feature type="region of interest" description="Disordered" evidence="1">
    <location>
        <begin position="13"/>
        <end position="47"/>
    </location>
</feature>
<dbReference type="EMBL" id="MTYJ01000002">
    <property type="protein sequence ID" value="OQV25724.1"/>
    <property type="molecule type" value="Genomic_DNA"/>
</dbReference>
<dbReference type="GO" id="GO:0019905">
    <property type="term" value="F:syntaxin binding"/>
    <property type="evidence" value="ECO:0007669"/>
    <property type="project" value="TreeGrafter"/>
</dbReference>
<dbReference type="PANTHER" id="PTHR10241:SF29">
    <property type="entry name" value="LETHAL(2) GIANT LARVAE PROTEIN"/>
    <property type="match status" value="1"/>
</dbReference>
<accession>A0A1W0XE28</accession>
<comment type="caution">
    <text evidence="2">The sequence shown here is derived from an EMBL/GenBank/DDBJ whole genome shotgun (WGS) entry which is preliminary data.</text>
</comment>
<dbReference type="PANTHER" id="PTHR10241">
    <property type="entry name" value="LETHAL 2 GIANT LARVAE PROTEIN"/>
    <property type="match status" value="1"/>
</dbReference>
<protein>
    <submittedName>
        <fullName evidence="2">Uncharacterized protein</fullName>
    </submittedName>
</protein>
<keyword evidence="3" id="KW-1185">Reference proteome</keyword>
<reference evidence="3" key="1">
    <citation type="submission" date="2017-01" db="EMBL/GenBank/DDBJ databases">
        <title>Comparative genomics of anhydrobiosis in the tardigrade Hypsibius dujardini.</title>
        <authorList>
            <person name="Yoshida Y."/>
            <person name="Koutsovoulos G."/>
            <person name="Laetsch D."/>
            <person name="Stevens L."/>
            <person name="Kumar S."/>
            <person name="Horikawa D."/>
            <person name="Ishino K."/>
            <person name="Komine S."/>
            <person name="Tomita M."/>
            <person name="Blaxter M."/>
            <person name="Arakawa K."/>
        </authorList>
    </citation>
    <scope>NUCLEOTIDE SEQUENCE [LARGE SCALE GENOMIC DNA]</scope>
    <source>
        <strain evidence="3">Z151</strain>
    </source>
</reference>
<dbReference type="GO" id="GO:0006893">
    <property type="term" value="P:Golgi to plasma membrane transport"/>
    <property type="evidence" value="ECO:0007669"/>
    <property type="project" value="TreeGrafter"/>
</dbReference>
<dbReference type="GO" id="GO:0030864">
    <property type="term" value="C:cortical actin cytoskeleton"/>
    <property type="evidence" value="ECO:0007669"/>
    <property type="project" value="TreeGrafter"/>
</dbReference>
<dbReference type="GO" id="GO:0045159">
    <property type="term" value="F:myosin II binding"/>
    <property type="evidence" value="ECO:0007669"/>
    <property type="project" value="TreeGrafter"/>
</dbReference>
<proteinExistence type="predicted"/>
<dbReference type="GO" id="GO:0030866">
    <property type="term" value="P:cortical actin cytoskeleton organization"/>
    <property type="evidence" value="ECO:0007669"/>
    <property type="project" value="TreeGrafter"/>
</dbReference>
<evidence type="ECO:0000256" key="1">
    <source>
        <dbReference type="SAM" id="MobiDB-lite"/>
    </source>
</evidence>
<dbReference type="GO" id="GO:0008593">
    <property type="term" value="P:regulation of Notch signaling pathway"/>
    <property type="evidence" value="ECO:0007669"/>
    <property type="project" value="TreeGrafter"/>
</dbReference>
<dbReference type="OrthoDB" id="19944at2759"/>
<dbReference type="GO" id="GO:0032878">
    <property type="term" value="P:regulation of establishment or maintenance of cell polarity"/>
    <property type="evidence" value="ECO:0007669"/>
    <property type="project" value="TreeGrafter"/>
</dbReference>
<dbReference type="AlphaFoldDB" id="A0A1W0XE28"/>
<gene>
    <name evidence="2" type="ORF">BV898_00654</name>
</gene>
<organism evidence="2 3">
    <name type="scientific">Hypsibius exemplaris</name>
    <name type="common">Freshwater tardigrade</name>
    <dbReference type="NCBI Taxonomy" id="2072580"/>
    <lineage>
        <taxon>Eukaryota</taxon>
        <taxon>Metazoa</taxon>
        <taxon>Ecdysozoa</taxon>
        <taxon>Tardigrada</taxon>
        <taxon>Eutardigrada</taxon>
        <taxon>Parachela</taxon>
        <taxon>Hypsibioidea</taxon>
        <taxon>Hypsibiidae</taxon>
        <taxon>Hypsibius</taxon>
    </lineage>
</organism>
<dbReference type="GO" id="GO:0005886">
    <property type="term" value="C:plasma membrane"/>
    <property type="evidence" value="ECO:0007669"/>
    <property type="project" value="TreeGrafter"/>
</dbReference>
<evidence type="ECO:0000313" key="3">
    <source>
        <dbReference type="Proteomes" id="UP000192578"/>
    </source>
</evidence>
<dbReference type="GO" id="GO:0005096">
    <property type="term" value="F:GTPase activator activity"/>
    <property type="evidence" value="ECO:0007669"/>
    <property type="project" value="TreeGrafter"/>
</dbReference>